<proteinExistence type="predicted"/>
<dbReference type="Proteomes" id="UP001213799">
    <property type="component" value="Unassembled WGS sequence"/>
</dbReference>
<accession>A0AAD6E9U5</accession>
<gene>
    <name evidence="2" type="ORF">N7537_006965</name>
</gene>
<evidence type="ECO:0000313" key="3">
    <source>
        <dbReference type="Proteomes" id="UP001213799"/>
    </source>
</evidence>
<organism evidence="2 3">
    <name type="scientific">Penicillium hordei</name>
    <dbReference type="NCBI Taxonomy" id="40994"/>
    <lineage>
        <taxon>Eukaryota</taxon>
        <taxon>Fungi</taxon>
        <taxon>Dikarya</taxon>
        <taxon>Ascomycota</taxon>
        <taxon>Pezizomycotina</taxon>
        <taxon>Eurotiomycetes</taxon>
        <taxon>Eurotiomycetidae</taxon>
        <taxon>Eurotiales</taxon>
        <taxon>Aspergillaceae</taxon>
        <taxon>Penicillium</taxon>
    </lineage>
</organism>
<dbReference type="EMBL" id="JAQJAE010000003">
    <property type="protein sequence ID" value="KAJ5604009.1"/>
    <property type="molecule type" value="Genomic_DNA"/>
</dbReference>
<reference evidence="2" key="1">
    <citation type="journal article" date="2023" name="IMA Fungus">
        <title>Comparative genomic study of the Penicillium genus elucidates a diverse pangenome and 15 lateral gene transfer events.</title>
        <authorList>
            <person name="Petersen C."/>
            <person name="Sorensen T."/>
            <person name="Nielsen M.R."/>
            <person name="Sondergaard T.E."/>
            <person name="Sorensen J.L."/>
            <person name="Fitzpatrick D.A."/>
            <person name="Frisvad J.C."/>
            <person name="Nielsen K.L."/>
        </authorList>
    </citation>
    <scope>NUCLEOTIDE SEQUENCE</scope>
    <source>
        <strain evidence="2">IBT 12815</strain>
    </source>
</reference>
<dbReference type="RefSeq" id="XP_056753807.1">
    <property type="nucleotide sequence ID" value="XM_056898022.1"/>
</dbReference>
<evidence type="ECO:0000256" key="1">
    <source>
        <dbReference type="SAM" id="MobiDB-lite"/>
    </source>
</evidence>
<evidence type="ECO:0000313" key="2">
    <source>
        <dbReference type="EMBL" id="KAJ5604009.1"/>
    </source>
</evidence>
<feature type="region of interest" description="Disordered" evidence="1">
    <location>
        <begin position="1"/>
        <end position="36"/>
    </location>
</feature>
<feature type="compositionally biased region" description="Basic and acidic residues" evidence="1">
    <location>
        <begin position="16"/>
        <end position="36"/>
    </location>
</feature>
<comment type="caution">
    <text evidence="2">The sequence shown here is derived from an EMBL/GenBank/DDBJ whole genome shotgun (WGS) entry which is preliminary data.</text>
</comment>
<name>A0AAD6E9U5_9EURO</name>
<dbReference type="AlphaFoldDB" id="A0AAD6E9U5"/>
<protein>
    <submittedName>
        <fullName evidence="2">Uncharacterized protein</fullName>
    </submittedName>
</protein>
<sequence>MSLSKKPLSPGSSTKGSKEQKQITVDSREDHTRPLKEMSCLAEERMNWTNRLMKSLHKSKSKAERSCFEGLIFLVEKLKVFSQESAAKIVELTHFNVMLTNNTGQAMVVDGMLELSALMEGV</sequence>
<dbReference type="GeneID" id="81588264"/>
<reference evidence="2" key="2">
    <citation type="submission" date="2023-01" db="EMBL/GenBank/DDBJ databases">
        <authorList>
            <person name="Petersen C."/>
        </authorList>
    </citation>
    <scope>NUCLEOTIDE SEQUENCE</scope>
    <source>
        <strain evidence="2">IBT 12815</strain>
    </source>
</reference>
<feature type="compositionally biased region" description="Low complexity" evidence="1">
    <location>
        <begin position="1"/>
        <end position="15"/>
    </location>
</feature>
<keyword evidence="3" id="KW-1185">Reference proteome</keyword>